<evidence type="ECO:0000256" key="11">
    <source>
        <dbReference type="ARBA" id="ARBA00023288"/>
    </source>
</evidence>
<evidence type="ECO:0000256" key="3">
    <source>
        <dbReference type="ARBA" id="ARBA00022475"/>
    </source>
</evidence>
<keyword evidence="4 12" id="KW-0812">Transmembrane</keyword>
<dbReference type="PRINTS" id="PR00701">
    <property type="entry name" value="60KDINNERMP"/>
</dbReference>
<keyword evidence="9" id="KW-0564">Palmitate</keyword>
<keyword evidence="5 12" id="KW-0732">Signal</keyword>
<dbReference type="InterPro" id="IPR028055">
    <property type="entry name" value="YidC/Oxa/ALB_C"/>
</dbReference>
<evidence type="ECO:0000256" key="10">
    <source>
        <dbReference type="ARBA" id="ARBA00023186"/>
    </source>
</evidence>
<sequence length="303" mass="34496">MLRYIIGMTKIVHGLMNHLNGRRKLVLWSILKEFLVKKKLSLSILGTGALLLLSACGHGDVTSQSSGVWERLILTFGKAIQGLSFGGSIGLGIIIFTILIRAVMIPLYNRQIKSSRELQELQPELRRLQSEYPGRENREALAYAQQELYKEHGVNPYASFLPLIIQFPILMALYGALTRVPELREGSFLWVDLGQKDPYFILPILAAAFTFLSTWLTNKVAKDRSAMLIVMNIMLPIFIFWFGTQISSGVALYWTVSNAFQVVQILVFNNPFKIIAERNRLEAEEKERKAKIRRAKKKANKRK</sequence>
<organism evidence="14 15">
    <name type="scientific">Streptococcus thermophilus</name>
    <dbReference type="NCBI Taxonomy" id="1308"/>
    <lineage>
        <taxon>Bacteria</taxon>
        <taxon>Bacillati</taxon>
        <taxon>Bacillota</taxon>
        <taxon>Bacilli</taxon>
        <taxon>Lactobacillales</taxon>
        <taxon>Streptococcaceae</taxon>
        <taxon>Streptococcus</taxon>
    </lineage>
</organism>
<keyword evidence="7 12" id="KW-1133">Transmembrane helix</keyword>
<feature type="domain" description="Membrane insertase YidC/Oxa/ALB C-terminal" evidence="13">
    <location>
        <begin position="90"/>
        <end position="269"/>
    </location>
</feature>
<evidence type="ECO:0000256" key="4">
    <source>
        <dbReference type="ARBA" id="ARBA00022692"/>
    </source>
</evidence>
<evidence type="ECO:0000259" key="13">
    <source>
        <dbReference type="Pfam" id="PF02096"/>
    </source>
</evidence>
<feature type="transmembrane region" description="Helical" evidence="12">
    <location>
        <begin position="198"/>
        <end position="218"/>
    </location>
</feature>
<name>A0A2X3V4Q7_STRTR</name>
<proteinExistence type="inferred from homology"/>
<comment type="function">
    <text evidence="12">Required for the insertion and/or proper folding and/or complex formation of integral membrane proteins into the membrane. Involved in integration of membrane proteins that insert both dependently and independently of the Sec translocase complex, as well as at least some lipoproteins.</text>
</comment>
<evidence type="ECO:0000256" key="9">
    <source>
        <dbReference type="ARBA" id="ARBA00023139"/>
    </source>
</evidence>
<comment type="subcellular location">
    <subcellularLocation>
        <location evidence="1 12">Cell membrane</location>
        <topology evidence="1 12">Multi-pass membrane protein</topology>
    </subcellularLocation>
</comment>
<evidence type="ECO:0000313" key="15">
    <source>
        <dbReference type="Proteomes" id="UP000249634"/>
    </source>
</evidence>
<evidence type="ECO:0000256" key="6">
    <source>
        <dbReference type="ARBA" id="ARBA00022927"/>
    </source>
</evidence>
<protein>
    <recommendedName>
        <fullName evidence="12">Membrane protein insertase YidC</fullName>
    </recommendedName>
    <alternativeName>
        <fullName evidence="12">Foldase YidC</fullName>
    </alternativeName>
    <alternativeName>
        <fullName evidence="12">Membrane integrase YidC</fullName>
    </alternativeName>
    <alternativeName>
        <fullName evidence="12">Membrane protein YidC</fullName>
    </alternativeName>
</protein>
<dbReference type="GO" id="GO:0015031">
    <property type="term" value="P:protein transport"/>
    <property type="evidence" value="ECO:0007669"/>
    <property type="project" value="UniProtKB-KW"/>
</dbReference>
<accession>A0A2X3V4Q7</accession>
<dbReference type="GO" id="GO:0005886">
    <property type="term" value="C:plasma membrane"/>
    <property type="evidence" value="ECO:0007669"/>
    <property type="project" value="UniProtKB-SubCell"/>
</dbReference>
<feature type="transmembrane region" description="Helical" evidence="12">
    <location>
        <begin position="225"/>
        <end position="244"/>
    </location>
</feature>
<evidence type="ECO:0000256" key="7">
    <source>
        <dbReference type="ARBA" id="ARBA00022989"/>
    </source>
</evidence>
<dbReference type="InterPro" id="IPR047196">
    <property type="entry name" value="YidC_ALB_C"/>
</dbReference>
<dbReference type="PANTHER" id="PTHR12428:SF65">
    <property type="entry name" value="CYTOCHROME C OXIDASE ASSEMBLY PROTEIN COX18, MITOCHONDRIAL"/>
    <property type="match status" value="1"/>
</dbReference>
<keyword evidence="8 12" id="KW-0472">Membrane</keyword>
<keyword evidence="10 12" id="KW-0143">Chaperone</keyword>
<evidence type="ECO:0000256" key="1">
    <source>
        <dbReference type="ARBA" id="ARBA00004651"/>
    </source>
</evidence>
<reference evidence="14 15" key="1">
    <citation type="submission" date="2018-06" db="EMBL/GenBank/DDBJ databases">
        <authorList>
            <consortium name="Pathogen Informatics"/>
            <person name="Doyle S."/>
        </authorList>
    </citation>
    <scope>NUCLEOTIDE SEQUENCE [LARGE SCALE GENOMIC DNA]</scope>
    <source>
        <strain evidence="14 15">NCTC12958</strain>
    </source>
</reference>
<keyword evidence="3 12" id="KW-1003">Cell membrane</keyword>
<dbReference type="InterPro" id="IPR001708">
    <property type="entry name" value="YidC/ALB3/OXA1/COX18"/>
</dbReference>
<dbReference type="Proteomes" id="UP000249634">
    <property type="component" value="Chromosome 1"/>
</dbReference>
<dbReference type="CDD" id="cd20070">
    <property type="entry name" value="5TM_YidC_Alb3"/>
    <property type="match status" value="1"/>
</dbReference>
<evidence type="ECO:0000256" key="2">
    <source>
        <dbReference type="ARBA" id="ARBA00022448"/>
    </source>
</evidence>
<evidence type="ECO:0000256" key="12">
    <source>
        <dbReference type="HAMAP-Rule" id="MF_01811"/>
    </source>
</evidence>
<dbReference type="InterPro" id="IPR023060">
    <property type="entry name" value="YidC/YidC1/YidC2_Firmicutes"/>
</dbReference>
<evidence type="ECO:0000256" key="8">
    <source>
        <dbReference type="ARBA" id="ARBA00023136"/>
    </source>
</evidence>
<dbReference type="NCBIfam" id="TIGR03592">
    <property type="entry name" value="yidC_oxa1_cterm"/>
    <property type="match status" value="1"/>
</dbReference>
<dbReference type="AlphaFoldDB" id="A0A2X3V4Q7"/>
<feature type="transmembrane region" description="Helical" evidence="12">
    <location>
        <begin position="250"/>
        <end position="268"/>
    </location>
</feature>
<dbReference type="Pfam" id="PF02096">
    <property type="entry name" value="60KD_IMP"/>
    <property type="match status" value="1"/>
</dbReference>
<dbReference type="GO" id="GO:0051205">
    <property type="term" value="P:protein insertion into membrane"/>
    <property type="evidence" value="ECO:0007669"/>
    <property type="project" value="TreeGrafter"/>
</dbReference>
<dbReference type="HAMAP" id="MF_01811">
    <property type="entry name" value="YidC_type2"/>
    <property type="match status" value="1"/>
</dbReference>
<feature type="transmembrane region" description="Helical" evidence="12">
    <location>
        <begin position="83"/>
        <end position="108"/>
    </location>
</feature>
<evidence type="ECO:0000256" key="5">
    <source>
        <dbReference type="ARBA" id="ARBA00022729"/>
    </source>
</evidence>
<evidence type="ECO:0000313" key="14">
    <source>
        <dbReference type="EMBL" id="SQF25893.1"/>
    </source>
</evidence>
<gene>
    <name evidence="14" type="primary">misCA</name>
    <name evidence="12" type="synonym">yidC</name>
    <name evidence="14" type="ORF">NCTC12958_02130</name>
</gene>
<keyword evidence="2 12" id="KW-0813">Transport</keyword>
<keyword evidence="6 12" id="KW-0653">Protein transport</keyword>
<dbReference type="GO" id="GO:0032977">
    <property type="term" value="F:membrane insertase activity"/>
    <property type="evidence" value="ECO:0007669"/>
    <property type="project" value="InterPro"/>
</dbReference>
<keyword evidence="11" id="KW-0449">Lipoprotein</keyword>
<comment type="similarity">
    <text evidence="12">Belongs to the OXA1/ALB3/YidC family. Type 2 subfamily.</text>
</comment>
<dbReference type="EMBL" id="LS483339">
    <property type="protein sequence ID" value="SQF25893.1"/>
    <property type="molecule type" value="Genomic_DNA"/>
</dbReference>
<dbReference type="PANTHER" id="PTHR12428">
    <property type="entry name" value="OXA1"/>
    <property type="match status" value="1"/>
</dbReference>
<feature type="transmembrane region" description="Helical" evidence="12">
    <location>
        <begin position="157"/>
        <end position="178"/>
    </location>
</feature>